<protein>
    <submittedName>
        <fullName evidence="2">Uncharacterized protein</fullName>
    </submittedName>
</protein>
<sequence length="62" mass="7318">MVNSRYRSSTVLYRKNFSFYFWYRLVGLTFLFQVLSFFSGGTSSLILESESNPSQLLMPKLY</sequence>
<dbReference type="EMBL" id="REGN01005030">
    <property type="protein sequence ID" value="RNA15153.1"/>
    <property type="molecule type" value="Genomic_DNA"/>
</dbReference>
<dbReference type="Proteomes" id="UP000276133">
    <property type="component" value="Unassembled WGS sequence"/>
</dbReference>
<reference evidence="2 3" key="1">
    <citation type="journal article" date="2018" name="Sci. Rep.">
        <title>Genomic signatures of local adaptation to the degree of environmental predictability in rotifers.</title>
        <authorList>
            <person name="Franch-Gras L."/>
            <person name="Hahn C."/>
            <person name="Garcia-Roger E.M."/>
            <person name="Carmona M.J."/>
            <person name="Serra M."/>
            <person name="Gomez A."/>
        </authorList>
    </citation>
    <scope>NUCLEOTIDE SEQUENCE [LARGE SCALE GENOMIC DNA]</scope>
    <source>
        <strain evidence="2">HYR1</strain>
    </source>
</reference>
<keyword evidence="1" id="KW-0812">Transmembrane</keyword>
<evidence type="ECO:0000313" key="3">
    <source>
        <dbReference type="Proteomes" id="UP000276133"/>
    </source>
</evidence>
<evidence type="ECO:0000313" key="2">
    <source>
        <dbReference type="EMBL" id="RNA15153.1"/>
    </source>
</evidence>
<feature type="transmembrane region" description="Helical" evidence="1">
    <location>
        <begin position="21"/>
        <end position="47"/>
    </location>
</feature>
<accession>A0A3M7QV36</accession>
<keyword evidence="1" id="KW-0472">Membrane</keyword>
<proteinExistence type="predicted"/>
<organism evidence="2 3">
    <name type="scientific">Brachionus plicatilis</name>
    <name type="common">Marine rotifer</name>
    <name type="synonym">Brachionus muelleri</name>
    <dbReference type="NCBI Taxonomy" id="10195"/>
    <lineage>
        <taxon>Eukaryota</taxon>
        <taxon>Metazoa</taxon>
        <taxon>Spiralia</taxon>
        <taxon>Gnathifera</taxon>
        <taxon>Rotifera</taxon>
        <taxon>Eurotatoria</taxon>
        <taxon>Monogononta</taxon>
        <taxon>Pseudotrocha</taxon>
        <taxon>Ploima</taxon>
        <taxon>Brachionidae</taxon>
        <taxon>Brachionus</taxon>
    </lineage>
</organism>
<evidence type="ECO:0000256" key="1">
    <source>
        <dbReference type="SAM" id="Phobius"/>
    </source>
</evidence>
<dbReference type="AlphaFoldDB" id="A0A3M7QV36"/>
<gene>
    <name evidence="2" type="ORF">BpHYR1_000708</name>
</gene>
<comment type="caution">
    <text evidence="2">The sequence shown here is derived from an EMBL/GenBank/DDBJ whole genome shotgun (WGS) entry which is preliminary data.</text>
</comment>
<name>A0A3M7QV36_BRAPC</name>
<keyword evidence="3" id="KW-1185">Reference proteome</keyword>
<keyword evidence="1" id="KW-1133">Transmembrane helix</keyword>